<dbReference type="Proteomes" id="UP000245207">
    <property type="component" value="Unassembled WGS sequence"/>
</dbReference>
<evidence type="ECO:0000259" key="3">
    <source>
        <dbReference type="SMART" id="SM00382"/>
    </source>
</evidence>
<dbReference type="InterPro" id="IPR003960">
    <property type="entry name" value="ATPase_AAA_CS"/>
</dbReference>
<accession>A0A2U1PSF9</accession>
<proteinExistence type="inferred from homology"/>
<dbReference type="EMBL" id="PKPP01000793">
    <property type="protein sequence ID" value="PWA88647.1"/>
    <property type="molecule type" value="Genomic_DNA"/>
</dbReference>
<feature type="domain" description="AAA+ ATPase" evidence="3">
    <location>
        <begin position="215"/>
        <end position="349"/>
    </location>
</feature>
<dbReference type="Pfam" id="PF00004">
    <property type="entry name" value="AAA"/>
    <property type="match status" value="1"/>
</dbReference>
<dbReference type="Gene3D" id="1.10.8.60">
    <property type="match status" value="1"/>
</dbReference>
<dbReference type="AlphaFoldDB" id="A0A2U1PSF9"/>
<dbReference type="GO" id="GO:0016887">
    <property type="term" value="F:ATP hydrolysis activity"/>
    <property type="evidence" value="ECO:0007669"/>
    <property type="project" value="InterPro"/>
</dbReference>
<feature type="transmembrane region" description="Helical" evidence="2">
    <location>
        <begin position="69"/>
        <end position="89"/>
    </location>
</feature>
<dbReference type="PANTHER" id="PTHR23076">
    <property type="entry name" value="METALLOPROTEASE M41 FTSH"/>
    <property type="match status" value="1"/>
</dbReference>
<dbReference type="STRING" id="35608.A0A2U1PSF9"/>
<dbReference type="OrthoDB" id="1413014at2759"/>
<keyword evidence="2" id="KW-0812">Transmembrane</keyword>
<organism evidence="4 5">
    <name type="scientific">Artemisia annua</name>
    <name type="common">Sweet wormwood</name>
    <dbReference type="NCBI Taxonomy" id="35608"/>
    <lineage>
        <taxon>Eukaryota</taxon>
        <taxon>Viridiplantae</taxon>
        <taxon>Streptophyta</taxon>
        <taxon>Embryophyta</taxon>
        <taxon>Tracheophyta</taxon>
        <taxon>Spermatophyta</taxon>
        <taxon>Magnoliopsida</taxon>
        <taxon>eudicotyledons</taxon>
        <taxon>Gunneridae</taxon>
        <taxon>Pentapetalae</taxon>
        <taxon>asterids</taxon>
        <taxon>campanulids</taxon>
        <taxon>Asterales</taxon>
        <taxon>Asteraceae</taxon>
        <taxon>Asteroideae</taxon>
        <taxon>Anthemideae</taxon>
        <taxon>Artemisiinae</taxon>
        <taxon>Artemisia</taxon>
    </lineage>
</organism>
<name>A0A2U1PSF9_ARTAN</name>
<reference evidence="4 5" key="1">
    <citation type="journal article" date="2018" name="Mol. Plant">
        <title>The genome of Artemisia annua provides insight into the evolution of Asteraceae family and artemisinin biosynthesis.</title>
        <authorList>
            <person name="Shen Q."/>
            <person name="Zhang L."/>
            <person name="Liao Z."/>
            <person name="Wang S."/>
            <person name="Yan T."/>
            <person name="Shi P."/>
            <person name="Liu M."/>
            <person name="Fu X."/>
            <person name="Pan Q."/>
            <person name="Wang Y."/>
            <person name="Lv Z."/>
            <person name="Lu X."/>
            <person name="Zhang F."/>
            <person name="Jiang W."/>
            <person name="Ma Y."/>
            <person name="Chen M."/>
            <person name="Hao X."/>
            <person name="Li L."/>
            <person name="Tang Y."/>
            <person name="Lv G."/>
            <person name="Zhou Y."/>
            <person name="Sun X."/>
            <person name="Brodelius P.E."/>
            <person name="Rose J.K.C."/>
            <person name="Tang K."/>
        </authorList>
    </citation>
    <scope>NUCLEOTIDE SEQUENCE [LARGE SCALE GENOMIC DNA]</scope>
    <source>
        <strain evidence="5">cv. Huhao1</strain>
        <tissue evidence="4">Leaf</tissue>
    </source>
</reference>
<keyword evidence="1" id="KW-0547">Nucleotide-binding</keyword>
<keyword evidence="2" id="KW-1133">Transmembrane helix</keyword>
<dbReference type="Gene3D" id="3.40.50.300">
    <property type="entry name" value="P-loop containing nucleotide triphosphate hydrolases"/>
    <property type="match status" value="1"/>
</dbReference>
<dbReference type="GO" id="GO:0004176">
    <property type="term" value="F:ATP-dependent peptidase activity"/>
    <property type="evidence" value="ECO:0007669"/>
    <property type="project" value="TreeGrafter"/>
</dbReference>
<dbReference type="InterPro" id="IPR027417">
    <property type="entry name" value="P-loop_NTPase"/>
</dbReference>
<sequence>MGCVLRFYYLRTILTRQCMQEHKGFGGTMDCTDFSRFGLVTNEKKGSPVKKFQCLSTKNNDQEPPGPNIYAIIVGSSFCIAIAIFSFGFPKKLGLCHTTDVPYSCLVDGIRDESVTHVQFVENSRLIYYNTKPSVDQIAGTSKMVLGRIALMNAFASKWRYQTRNVGDDVSQLIKMLKDHGITYGSDPEHLSASMKNIVSCINKDRKHRKLVSKVPKGVLLTGPPGTGKTMLARALATEVGVSFHVVSGTEFVEIFVGRGASRVRDLFEKARNSAPSIIFIDEIDAVGGQRGITLNSESDHTLNQLLIEMDGFYKDDNVVVLAATNIPEKLDPALLRRFTTKLVVGVPDQEGRRKIFGLYMRNVPMQGDKENICDYVASRTEGLVGSDLKEIADESERLADHRDGEFVTFDDVRQAVDRAKQNHQFVKKAKTKNFLKFFRWQ</sequence>
<comment type="caution">
    <text evidence="4">The sequence shown here is derived from an EMBL/GenBank/DDBJ whole genome shotgun (WGS) entry which is preliminary data.</text>
</comment>
<dbReference type="SMART" id="SM00382">
    <property type="entry name" value="AAA"/>
    <property type="match status" value="1"/>
</dbReference>
<dbReference type="PANTHER" id="PTHR23076:SF120">
    <property type="entry name" value="AAA+ ATPASE DOMAIN, ATPASE, AAA-TYPE, CORE"/>
    <property type="match status" value="1"/>
</dbReference>
<dbReference type="InterPro" id="IPR003959">
    <property type="entry name" value="ATPase_AAA_core"/>
</dbReference>
<evidence type="ECO:0000313" key="5">
    <source>
        <dbReference type="Proteomes" id="UP000245207"/>
    </source>
</evidence>
<dbReference type="SUPFAM" id="SSF52540">
    <property type="entry name" value="P-loop containing nucleoside triphosphate hydrolases"/>
    <property type="match status" value="1"/>
</dbReference>
<keyword evidence="2" id="KW-0472">Membrane</keyword>
<keyword evidence="5" id="KW-1185">Reference proteome</keyword>
<dbReference type="GO" id="GO:0009535">
    <property type="term" value="C:chloroplast thylakoid membrane"/>
    <property type="evidence" value="ECO:0007669"/>
    <property type="project" value="TreeGrafter"/>
</dbReference>
<dbReference type="GO" id="GO:0005524">
    <property type="term" value="F:ATP binding"/>
    <property type="evidence" value="ECO:0007669"/>
    <property type="project" value="UniProtKB-KW"/>
</dbReference>
<dbReference type="GO" id="GO:0006508">
    <property type="term" value="P:proteolysis"/>
    <property type="evidence" value="ECO:0007669"/>
    <property type="project" value="TreeGrafter"/>
</dbReference>
<evidence type="ECO:0000313" key="4">
    <source>
        <dbReference type="EMBL" id="PWA88647.1"/>
    </source>
</evidence>
<dbReference type="InterPro" id="IPR003593">
    <property type="entry name" value="AAA+_ATPase"/>
</dbReference>
<dbReference type="FunFam" id="3.40.50.300:FF:002568">
    <property type="entry name" value="Cell division protein (FtsH)"/>
    <property type="match status" value="1"/>
</dbReference>
<protein>
    <submittedName>
        <fullName evidence="4">ATPase, AAA-type, core</fullName>
    </submittedName>
</protein>
<gene>
    <name evidence="4" type="ORF">CTI12_AA078630</name>
</gene>
<comment type="similarity">
    <text evidence="1">Belongs to the AAA ATPase family.</text>
</comment>
<evidence type="ECO:0000256" key="2">
    <source>
        <dbReference type="SAM" id="Phobius"/>
    </source>
</evidence>
<dbReference type="PROSITE" id="PS00674">
    <property type="entry name" value="AAA"/>
    <property type="match status" value="1"/>
</dbReference>
<evidence type="ECO:0000256" key="1">
    <source>
        <dbReference type="RuleBase" id="RU003651"/>
    </source>
</evidence>
<keyword evidence="1" id="KW-0067">ATP-binding</keyword>